<evidence type="ECO:0000256" key="1">
    <source>
        <dbReference type="ARBA" id="ARBA00022723"/>
    </source>
</evidence>
<keyword evidence="6" id="KW-0804">Transcription</keyword>
<evidence type="ECO:0000256" key="5">
    <source>
        <dbReference type="ARBA" id="ARBA00023125"/>
    </source>
</evidence>
<keyword evidence="1" id="KW-0479">Metal-binding</keyword>
<keyword evidence="4" id="KW-0805">Transcription regulation</keyword>
<name>A0ABD2M175_9BILA</name>
<feature type="region of interest" description="Disordered" evidence="9">
    <location>
        <begin position="165"/>
        <end position="186"/>
    </location>
</feature>
<keyword evidence="12" id="KW-1185">Reference proteome</keyword>
<sequence length="186" mass="20410">MADKGPPQQNEQNGTKSRRRLPNELLAELCHSVIPRLGIWDDAGRSPPRHNANILTASAALCVFLRHKFRQRKAIEIEQREKCCQICAQLAWGAYKLGPIGKICIGCKCFFVRCLRDKNFVAGGAPCTCSGRRADETGPKMCKSCRLNKCEQIGLSKAMALCGNSESSGNSGSNGNRKRRTAEQTA</sequence>
<evidence type="ECO:0000256" key="4">
    <source>
        <dbReference type="ARBA" id="ARBA00023015"/>
    </source>
</evidence>
<dbReference type="Proteomes" id="UP001620626">
    <property type="component" value="Unassembled WGS sequence"/>
</dbReference>
<dbReference type="GO" id="GO:0008270">
    <property type="term" value="F:zinc ion binding"/>
    <property type="evidence" value="ECO:0007669"/>
    <property type="project" value="UniProtKB-KW"/>
</dbReference>
<keyword evidence="5" id="KW-0238">DNA-binding</keyword>
<keyword evidence="2" id="KW-0863">Zinc-finger</keyword>
<keyword evidence="3" id="KW-0862">Zinc</keyword>
<evidence type="ECO:0000256" key="7">
    <source>
        <dbReference type="ARBA" id="ARBA00023170"/>
    </source>
</evidence>
<keyword evidence="8" id="KW-0539">Nucleus</keyword>
<dbReference type="EMBL" id="JBICBT010000207">
    <property type="protein sequence ID" value="KAL3120852.1"/>
    <property type="molecule type" value="Genomic_DNA"/>
</dbReference>
<evidence type="ECO:0000259" key="10">
    <source>
        <dbReference type="PROSITE" id="PS51030"/>
    </source>
</evidence>
<protein>
    <recommendedName>
        <fullName evidence="10">Nuclear receptor domain-containing protein</fullName>
    </recommendedName>
</protein>
<dbReference type="AlphaFoldDB" id="A0ABD2M175"/>
<feature type="domain" description="Nuclear receptor" evidence="10">
    <location>
        <begin position="81"/>
        <end position="162"/>
    </location>
</feature>
<dbReference type="SMART" id="SM00399">
    <property type="entry name" value="ZnF_C4"/>
    <property type="match status" value="1"/>
</dbReference>
<dbReference type="GO" id="GO:0003677">
    <property type="term" value="F:DNA binding"/>
    <property type="evidence" value="ECO:0007669"/>
    <property type="project" value="UniProtKB-KW"/>
</dbReference>
<dbReference type="InterPro" id="IPR013088">
    <property type="entry name" value="Znf_NHR/GATA"/>
</dbReference>
<evidence type="ECO:0000256" key="6">
    <source>
        <dbReference type="ARBA" id="ARBA00023163"/>
    </source>
</evidence>
<organism evidence="11 12">
    <name type="scientific">Heterodera trifolii</name>
    <dbReference type="NCBI Taxonomy" id="157864"/>
    <lineage>
        <taxon>Eukaryota</taxon>
        <taxon>Metazoa</taxon>
        <taxon>Ecdysozoa</taxon>
        <taxon>Nematoda</taxon>
        <taxon>Chromadorea</taxon>
        <taxon>Rhabditida</taxon>
        <taxon>Tylenchina</taxon>
        <taxon>Tylenchomorpha</taxon>
        <taxon>Tylenchoidea</taxon>
        <taxon>Heteroderidae</taxon>
        <taxon>Heteroderinae</taxon>
        <taxon>Heterodera</taxon>
    </lineage>
</organism>
<feature type="compositionally biased region" description="Low complexity" evidence="9">
    <location>
        <begin position="165"/>
        <end position="175"/>
    </location>
</feature>
<gene>
    <name evidence="11" type="ORF">niasHT_008144</name>
</gene>
<proteinExistence type="predicted"/>
<dbReference type="SUPFAM" id="SSF57716">
    <property type="entry name" value="Glucocorticoid receptor-like (DNA-binding domain)"/>
    <property type="match status" value="1"/>
</dbReference>
<comment type="caution">
    <text evidence="11">The sequence shown here is derived from an EMBL/GenBank/DDBJ whole genome shotgun (WGS) entry which is preliminary data.</text>
</comment>
<evidence type="ECO:0000256" key="9">
    <source>
        <dbReference type="SAM" id="MobiDB-lite"/>
    </source>
</evidence>
<dbReference type="PROSITE" id="PS51030">
    <property type="entry name" value="NUCLEAR_REC_DBD_2"/>
    <property type="match status" value="1"/>
</dbReference>
<dbReference type="InterPro" id="IPR001628">
    <property type="entry name" value="Znf_hrmn_rcpt"/>
</dbReference>
<evidence type="ECO:0000256" key="2">
    <source>
        <dbReference type="ARBA" id="ARBA00022771"/>
    </source>
</evidence>
<evidence type="ECO:0000313" key="12">
    <source>
        <dbReference type="Proteomes" id="UP001620626"/>
    </source>
</evidence>
<accession>A0ABD2M175</accession>
<evidence type="ECO:0000313" key="11">
    <source>
        <dbReference type="EMBL" id="KAL3120852.1"/>
    </source>
</evidence>
<dbReference type="Gene3D" id="3.30.50.10">
    <property type="entry name" value="Erythroid Transcription Factor GATA-1, subunit A"/>
    <property type="match status" value="1"/>
</dbReference>
<keyword evidence="7" id="KW-0675">Receptor</keyword>
<evidence type="ECO:0000256" key="3">
    <source>
        <dbReference type="ARBA" id="ARBA00022833"/>
    </source>
</evidence>
<reference evidence="11 12" key="1">
    <citation type="submission" date="2024-10" db="EMBL/GenBank/DDBJ databases">
        <authorList>
            <person name="Kim D."/>
        </authorList>
    </citation>
    <scope>NUCLEOTIDE SEQUENCE [LARGE SCALE GENOMIC DNA]</scope>
    <source>
        <strain evidence="11">BH-2024</strain>
    </source>
</reference>
<evidence type="ECO:0000256" key="8">
    <source>
        <dbReference type="ARBA" id="ARBA00023242"/>
    </source>
</evidence>